<reference evidence="2 3" key="1">
    <citation type="submission" date="2016-10" db="EMBL/GenBank/DDBJ databases">
        <authorList>
            <person name="de Groot N.N."/>
        </authorList>
    </citation>
    <scope>NUCLEOTIDE SEQUENCE [LARGE SCALE GENOMIC DNA]</scope>
    <source>
        <strain evidence="2 3">DSM 26880</strain>
    </source>
</reference>
<dbReference type="EMBL" id="FNPF01000032">
    <property type="protein sequence ID" value="SDY92553.1"/>
    <property type="molecule type" value="Genomic_DNA"/>
</dbReference>
<keyword evidence="3" id="KW-1185">Reference proteome</keyword>
<accession>A0A1H3NV29</accession>
<evidence type="ECO:0000256" key="1">
    <source>
        <dbReference type="SAM" id="SignalP"/>
    </source>
</evidence>
<evidence type="ECO:0000313" key="3">
    <source>
        <dbReference type="Proteomes" id="UP000199286"/>
    </source>
</evidence>
<sequence>MPVTFRTSAALCVGFLTAAAASAPFAQQQDDAPEARDVVVVVAFSATGLALENNAVNAVIELARDPNLSDVEVSVAEPEPNENGPSNRYDLDGALVFSKLASFTQWHEKHMDNYFAPVGGLDAVETSFHVARPDLLELKDLGAEHGLEDVSISYSNSGNDAAGDADIDAVTVICPGDHADCKPSN</sequence>
<name>A0A1H3NV29_9RHOB</name>
<proteinExistence type="predicted"/>
<organism evidence="2 3">
    <name type="scientific">Citreimonas salinaria</name>
    <dbReference type="NCBI Taxonomy" id="321339"/>
    <lineage>
        <taxon>Bacteria</taxon>
        <taxon>Pseudomonadati</taxon>
        <taxon>Pseudomonadota</taxon>
        <taxon>Alphaproteobacteria</taxon>
        <taxon>Rhodobacterales</taxon>
        <taxon>Roseobacteraceae</taxon>
        <taxon>Citreimonas</taxon>
    </lineage>
</organism>
<keyword evidence="1" id="KW-0732">Signal</keyword>
<feature type="chain" id="PRO_5011765221" evidence="1">
    <location>
        <begin position="27"/>
        <end position="185"/>
    </location>
</feature>
<gene>
    <name evidence="2" type="ORF">SAMN05444340_1328</name>
</gene>
<dbReference type="AlphaFoldDB" id="A0A1H3NV29"/>
<evidence type="ECO:0000313" key="2">
    <source>
        <dbReference type="EMBL" id="SDY92553.1"/>
    </source>
</evidence>
<protein>
    <submittedName>
        <fullName evidence="2">Uncharacterized protein</fullName>
    </submittedName>
</protein>
<dbReference type="RefSeq" id="WP_218141182.1">
    <property type="nucleotide sequence ID" value="NZ_FNPF01000032.1"/>
</dbReference>
<dbReference type="Proteomes" id="UP000199286">
    <property type="component" value="Unassembled WGS sequence"/>
</dbReference>
<feature type="signal peptide" evidence="1">
    <location>
        <begin position="1"/>
        <end position="26"/>
    </location>
</feature>